<dbReference type="Proteomes" id="UP000664164">
    <property type="component" value="Unassembled WGS sequence"/>
</dbReference>
<evidence type="ECO:0000259" key="2">
    <source>
        <dbReference type="Pfam" id="PF02342"/>
    </source>
</evidence>
<feature type="domain" description="TerD" evidence="2">
    <location>
        <begin position="3"/>
        <end position="179"/>
    </location>
</feature>
<comment type="similarity">
    <text evidence="1">Belongs to the CAPAB/TerDEXZ family.</text>
</comment>
<organism evidence="3 4">
    <name type="scientific">Arthrobacter cavernae</name>
    <dbReference type="NCBI Taxonomy" id="2817681"/>
    <lineage>
        <taxon>Bacteria</taxon>
        <taxon>Bacillati</taxon>
        <taxon>Actinomycetota</taxon>
        <taxon>Actinomycetes</taxon>
        <taxon>Micrococcales</taxon>
        <taxon>Micrococcaceae</taxon>
        <taxon>Arthrobacter</taxon>
    </lineage>
</organism>
<dbReference type="Pfam" id="PF02342">
    <property type="entry name" value="TerD"/>
    <property type="match status" value="1"/>
</dbReference>
<dbReference type="PANTHER" id="PTHR32097">
    <property type="entry name" value="CAMP-BINDING PROTEIN 1-RELATED"/>
    <property type="match status" value="1"/>
</dbReference>
<evidence type="ECO:0000256" key="1">
    <source>
        <dbReference type="ARBA" id="ARBA00008775"/>
    </source>
</evidence>
<keyword evidence="4" id="KW-1185">Reference proteome</keyword>
<dbReference type="InterPro" id="IPR051324">
    <property type="entry name" value="Stress/Tellurium_Resist"/>
</dbReference>
<evidence type="ECO:0000313" key="4">
    <source>
        <dbReference type="Proteomes" id="UP000664164"/>
    </source>
</evidence>
<dbReference type="InterPro" id="IPR003325">
    <property type="entry name" value="TerD"/>
</dbReference>
<proteinExistence type="inferred from homology"/>
<evidence type="ECO:0000313" key="3">
    <source>
        <dbReference type="EMBL" id="MBO1268288.1"/>
    </source>
</evidence>
<dbReference type="AlphaFoldDB" id="A0A939KMH3"/>
<sequence length="183" mass="19625">MASMVAGSNAALTAENPGLSKVLLGLGWDVVPSHGPQSELVPMAIMCGQDGRALSEEHLVFFNQISSPEGSLEFAGTEDQEQIDVDLPRVPEAVHKISILVYVDPEVRGPGTFGAVKNAYIRVANEQNLELLRFDIPKGDGDSISAMLFGELYRHGDGWKFRALGQGYGNGLAGVAADFRLKL</sequence>
<comment type="caution">
    <text evidence="3">The sequence shown here is derived from an EMBL/GenBank/DDBJ whole genome shotgun (WGS) entry which is preliminary data.</text>
</comment>
<name>A0A939KMH3_9MICC</name>
<accession>A0A939KMH3</accession>
<dbReference type="RefSeq" id="WP_207616092.1">
    <property type="nucleotide sequence ID" value="NZ_JAFNLL010000021.1"/>
</dbReference>
<dbReference type="CDD" id="cd06974">
    <property type="entry name" value="TerD_like"/>
    <property type="match status" value="1"/>
</dbReference>
<dbReference type="Gene3D" id="2.60.60.30">
    <property type="entry name" value="sav2460 like domains"/>
    <property type="match status" value="1"/>
</dbReference>
<protein>
    <submittedName>
        <fullName evidence="3">TerD family protein</fullName>
    </submittedName>
</protein>
<reference evidence="3" key="1">
    <citation type="submission" date="2021-03" db="EMBL/GenBank/DDBJ databases">
        <title>A new species, PO-11, isolated from a karst cave deposit.</title>
        <authorList>
            <person name="Zhaoxiaoyong W."/>
        </authorList>
    </citation>
    <scope>NUCLEOTIDE SEQUENCE</scope>
    <source>
        <strain evidence="3">PO-11</strain>
    </source>
</reference>
<gene>
    <name evidence="3" type="ORF">J1902_09925</name>
</gene>
<dbReference type="PANTHER" id="PTHR32097:SF4">
    <property type="entry name" value="GENERAL STRESS PROTEIN 16U"/>
    <property type="match status" value="1"/>
</dbReference>
<dbReference type="EMBL" id="JAFNLL010000021">
    <property type="protein sequence ID" value="MBO1268288.1"/>
    <property type="molecule type" value="Genomic_DNA"/>
</dbReference>